<dbReference type="PANTHER" id="PTHR45704">
    <property type="entry name" value="RAS-LIKE FAMILY MEMBER 11"/>
    <property type="match status" value="1"/>
</dbReference>
<protein>
    <submittedName>
        <fullName evidence="2">(apollo) hypothetical protein</fullName>
    </submittedName>
</protein>
<name>A0A8S3X1V7_PARAO</name>
<dbReference type="GO" id="GO:0005525">
    <property type="term" value="F:GTP binding"/>
    <property type="evidence" value="ECO:0007669"/>
    <property type="project" value="InterPro"/>
</dbReference>
<dbReference type="AlphaFoldDB" id="A0A8S3X1V7"/>
<evidence type="ECO:0000256" key="1">
    <source>
        <dbReference type="ARBA" id="ARBA00022801"/>
    </source>
</evidence>
<gene>
    <name evidence="2" type="ORF">PAPOLLO_LOCUS12254</name>
</gene>
<dbReference type="SMART" id="SM00173">
    <property type="entry name" value="RAS"/>
    <property type="match status" value="1"/>
</dbReference>
<proteinExistence type="predicted"/>
<dbReference type="PROSITE" id="PS51421">
    <property type="entry name" value="RAS"/>
    <property type="match status" value="1"/>
</dbReference>
<comment type="caution">
    <text evidence="2">The sequence shown here is derived from an EMBL/GenBank/DDBJ whole genome shotgun (WGS) entry which is preliminary data.</text>
</comment>
<dbReference type="InterPro" id="IPR001806">
    <property type="entry name" value="Small_GTPase"/>
</dbReference>
<dbReference type="GO" id="GO:0003924">
    <property type="term" value="F:GTPase activity"/>
    <property type="evidence" value="ECO:0007669"/>
    <property type="project" value="InterPro"/>
</dbReference>
<accession>A0A8S3X1V7</accession>
<dbReference type="EMBL" id="CAJQZP010000885">
    <property type="protein sequence ID" value="CAG4992144.1"/>
    <property type="molecule type" value="Genomic_DNA"/>
</dbReference>
<keyword evidence="3" id="KW-1185">Reference proteome</keyword>
<keyword evidence="1" id="KW-0378">Hydrolase</keyword>
<sequence length="501" mass="54678">MKMTVNRIRVVVLGSARCGKSAIVVRYLTKRYIGEYSSTGDFLYQHRVAFDGATSEVEVLDTCGCAKRGCLAEHLRWGDAFVVVYSVCDRRSFLAASELLSLLERTRLPSCAAVTLLGNKRDLEHARVVNAEEGQELSLRFGCQFYEVSAAESSAGAALAFHALLREARALALLLPAPRRKLAAYSVSKVRLTPYNTIALHALLLPAPRRKLAAYSVSKVRLTPYNTIAFHACCYPPRRKLEPKVTRTLVALLLPAPRRKLAAYSVSKVRLTPYNTIALHALLRGGARYSTPTLLWHALLLPAPRRKLAAYSVSNVRLTPYNTIALHALLREARALALLLPAPRRKLAAYSVSNVRLTPYNTIAFHALLREARALALLLPAPRRKLAAYSVSKVRLTPYNTIAFHALLRGGSSTGTVATHTAPQARCLLCLQGTSHIIQHYCVPRAAAGGASTGTVATRTAPQSRWLLCLHRTSHTIQHYCVPRAAAGGASTGAVATRTTP</sequence>
<dbReference type="Proteomes" id="UP000691718">
    <property type="component" value="Unassembled WGS sequence"/>
</dbReference>
<evidence type="ECO:0000313" key="3">
    <source>
        <dbReference type="Proteomes" id="UP000691718"/>
    </source>
</evidence>
<reference evidence="2" key="1">
    <citation type="submission" date="2021-04" db="EMBL/GenBank/DDBJ databases">
        <authorList>
            <person name="Tunstrom K."/>
        </authorList>
    </citation>
    <scope>NUCLEOTIDE SEQUENCE</scope>
</reference>
<dbReference type="PROSITE" id="PS51419">
    <property type="entry name" value="RAB"/>
    <property type="match status" value="1"/>
</dbReference>
<dbReference type="OrthoDB" id="18798at2759"/>
<dbReference type="Pfam" id="PF00071">
    <property type="entry name" value="Ras"/>
    <property type="match status" value="1"/>
</dbReference>
<dbReference type="InterPro" id="IPR051065">
    <property type="entry name" value="Ras-related_GTPase"/>
</dbReference>
<dbReference type="SMART" id="SM00175">
    <property type="entry name" value="RAB"/>
    <property type="match status" value="1"/>
</dbReference>
<evidence type="ECO:0000313" key="2">
    <source>
        <dbReference type="EMBL" id="CAG4992144.1"/>
    </source>
</evidence>
<organism evidence="2 3">
    <name type="scientific">Parnassius apollo</name>
    <name type="common">Apollo butterfly</name>
    <name type="synonym">Papilio apollo</name>
    <dbReference type="NCBI Taxonomy" id="110799"/>
    <lineage>
        <taxon>Eukaryota</taxon>
        <taxon>Metazoa</taxon>
        <taxon>Ecdysozoa</taxon>
        <taxon>Arthropoda</taxon>
        <taxon>Hexapoda</taxon>
        <taxon>Insecta</taxon>
        <taxon>Pterygota</taxon>
        <taxon>Neoptera</taxon>
        <taxon>Endopterygota</taxon>
        <taxon>Lepidoptera</taxon>
        <taxon>Glossata</taxon>
        <taxon>Ditrysia</taxon>
        <taxon>Papilionoidea</taxon>
        <taxon>Papilionidae</taxon>
        <taxon>Parnassiinae</taxon>
        <taxon>Parnassini</taxon>
        <taxon>Parnassius</taxon>
        <taxon>Parnassius</taxon>
    </lineage>
</organism>